<feature type="domain" description="CCHC-type" evidence="3">
    <location>
        <begin position="232"/>
        <end position="247"/>
    </location>
</feature>
<dbReference type="InterPro" id="IPR005162">
    <property type="entry name" value="Retrotrans_gag_dom"/>
</dbReference>
<comment type="caution">
    <text evidence="4">The sequence shown here is derived from an EMBL/GenBank/DDBJ whole genome shotgun (WGS) entry which is preliminary data.</text>
</comment>
<evidence type="ECO:0000256" key="2">
    <source>
        <dbReference type="PROSITE-ProRule" id="PRU00047"/>
    </source>
</evidence>
<dbReference type="SMART" id="SM00343">
    <property type="entry name" value="ZnF_C2HC"/>
    <property type="match status" value="1"/>
</dbReference>
<evidence type="ECO:0000256" key="1">
    <source>
        <dbReference type="ARBA" id="ARBA00022664"/>
    </source>
</evidence>
<dbReference type="EMBL" id="JAACJM010000138">
    <property type="protein sequence ID" value="KAF5343535.1"/>
    <property type="molecule type" value="Genomic_DNA"/>
</dbReference>
<dbReference type="GO" id="GO:0006397">
    <property type="term" value="P:mRNA processing"/>
    <property type="evidence" value="ECO:0007669"/>
    <property type="project" value="UniProtKB-KW"/>
</dbReference>
<dbReference type="Gene3D" id="4.10.60.10">
    <property type="entry name" value="Zinc finger, CCHC-type"/>
    <property type="match status" value="1"/>
</dbReference>
<dbReference type="Pfam" id="PF03732">
    <property type="entry name" value="Retrotrans_gag"/>
    <property type="match status" value="1"/>
</dbReference>
<reference evidence="4 5" key="1">
    <citation type="journal article" date="2020" name="ISME J.">
        <title>Uncovering the hidden diversity of litter-decomposition mechanisms in mushroom-forming fungi.</title>
        <authorList>
            <person name="Floudas D."/>
            <person name="Bentzer J."/>
            <person name="Ahren D."/>
            <person name="Johansson T."/>
            <person name="Persson P."/>
            <person name="Tunlid A."/>
        </authorList>
    </citation>
    <scope>NUCLEOTIDE SEQUENCE [LARGE SCALE GENOMIC DNA]</scope>
    <source>
        <strain evidence="4 5">CBS 291.85</strain>
    </source>
</reference>
<evidence type="ECO:0000313" key="4">
    <source>
        <dbReference type="EMBL" id="KAF5343535.1"/>
    </source>
</evidence>
<keyword evidence="2" id="KW-0479">Metal-binding</keyword>
<evidence type="ECO:0000259" key="3">
    <source>
        <dbReference type="PROSITE" id="PS50158"/>
    </source>
</evidence>
<dbReference type="AlphaFoldDB" id="A0A8H5CKQ9"/>
<gene>
    <name evidence="4" type="ORF">D9758_012992</name>
</gene>
<dbReference type="SUPFAM" id="SSF57756">
    <property type="entry name" value="Retrovirus zinc finger-like domains"/>
    <property type="match status" value="1"/>
</dbReference>
<dbReference type="Proteomes" id="UP000559256">
    <property type="component" value="Unassembled WGS sequence"/>
</dbReference>
<protein>
    <recommendedName>
        <fullName evidence="3">CCHC-type domain-containing protein</fullName>
    </recommendedName>
</protein>
<proteinExistence type="predicted"/>
<keyword evidence="5" id="KW-1185">Reference proteome</keyword>
<evidence type="ECO:0000313" key="5">
    <source>
        <dbReference type="Proteomes" id="UP000559256"/>
    </source>
</evidence>
<dbReference type="InterPro" id="IPR036875">
    <property type="entry name" value="Znf_CCHC_sf"/>
</dbReference>
<dbReference type="GO" id="GO:0008270">
    <property type="term" value="F:zinc ion binding"/>
    <property type="evidence" value="ECO:0007669"/>
    <property type="project" value="UniProtKB-KW"/>
</dbReference>
<dbReference type="PROSITE" id="PS50158">
    <property type="entry name" value="ZF_CCHC"/>
    <property type="match status" value="1"/>
</dbReference>
<dbReference type="GO" id="GO:0003676">
    <property type="term" value="F:nucleic acid binding"/>
    <property type="evidence" value="ECO:0007669"/>
    <property type="project" value="InterPro"/>
</dbReference>
<organism evidence="4 5">
    <name type="scientific">Tetrapyrgos nigripes</name>
    <dbReference type="NCBI Taxonomy" id="182062"/>
    <lineage>
        <taxon>Eukaryota</taxon>
        <taxon>Fungi</taxon>
        <taxon>Dikarya</taxon>
        <taxon>Basidiomycota</taxon>
        <taxon>Agaricomycotina</taxon>
        <taxon>Agaricomycetes</taxon>
        <taxon>Agaricomycetidae</taxon>
        <taxon>Agaricales</taxon>
        <taxon>Marasmiineae</taxon>
        <taxon>Marasmiaceae</taxon>
        <taxon>Tetrapyrgos</taxon>
    </lineage>
</organism>
<keyword evidence="2" id="KW-0863">Zinc-finger</keyword>
<sequence>MWVLSYFQTGRAATYCQSLINHDHLYGSSCFDTWEEFEKEFIREFMPEEERTQASLTLEGVSYFQGPASVDEYVNNFCALITMAGLNVEPVLYSTNPTAPTIKARLEDAKHVGQTVVLKFRRGLQPALEKKVAEAEDVMAWYSLAKRFDKHEWEDVIFCGAQRSVHPGPLKPTFPSRAQPQGCSLFPIQFPTPAAAPIPAPRAPAPAQAPLPQGIPMEVNTLRQRFLAHRTCYTCGKTSHFSAACPDHQHEHVRVMDMSVDDWQEIAEAYVAFQDFQAALMNEPAQEDFAKDQE</sequence>
<keyword evidence="1" id="KW-0507">mRNA processing</keyword>
<accession>A0A8H5CKQ9</accession>
<dbReference type="InterPro" id="IPR001878">
    <property type="entry name" value="Znf_CCHC"/>
</dbReference>
<dbReference type="OrthoDB" id="3341476at2759"/>
<keyword evidence="2" id="KW-0862">Zinc</keyword>
<name>A0A8H5CKQ9_9AGAR</name>